<protein>
    <submittedName>
        <fullName evidence="1">Uncharacterized protein</fullName>
    </submittedName>
</protein>
<sequence>VQIVLKFPIDELSPIVTPASITVHAPMVTLLPSLVSPLTWAVE</sequence>
<reference evidence="1" key="1">
    <citation type="submission" date="2018-05" db="EMBL/GenBank/DDBJ databases">
        <authorList>
            <person name="Lanie J.A."/>
            <person name="Ng W.-L."/>
            <person name="Kazmierczak K.M."/>
            <person name="Andrzejewski T.M."/>
            <person name="Davidsen T.M."/>
            <person name="Wayne K.J."/>
            <person name="Tettelin H."/>
            <person name="Glass J.I."/>
            <person name="Rusch D."/>
            <person name="Podicherti R."/>
            <person name="Tsui H.-C.T."/>
            <person name="Winkler M.E."/>
        </authorList>
    </citation>
    <scope>NUCLEOTIDE SEQUENCE</scope>
</reference>
<proteinExistence type="predicted"/>
<dbReference type="AlphaFoldDB" id="A0A381VUS3"/>
<accession>A0A381VUS3</accession>
<organism evidence="1">
    <name type="scientific">marine metagenome</name>
    <dbReference type="NCBI Taxonomy" id="408172"/>
    <lineage>
        <taxon>unclassified sequences</taxon>
        <taxon>metagenomes</taxon>
        <taxon>ecological metagenomes</taxon>
    </lineage>
</organism>
<name>A0A381VUS3_9ZZZZ</name>
<evidence type="ECO:0000313" key="1">
    <source>
        <dbReference type="EMBL" id="SVA43518.1"/>
    </source>
</evidence>
<dbReference type="EMBL" id="UINC01009719">
    <property type="protein sequence ID" value="SVA43518.1"/>
    <property type="molecule type" value="Genomic_DNA"/>
</dbReference>
<feature type="non-terminal residue" evidence="1">
    <location>
        <position position="1"/>
    </location>
</feature>
<gene>
    <name evidence="1" type="ORF">METZ01_LOCUS96372</name>
</gene>